<protein>
    <submittedName>
        <fullName evidence="1">Uncharacterized protein</fullName>
    </submittedName>
</protein>
<evidence type="ECO:0000313" key="1">
    <source>
        <dbReference type="EMBL" id="KZP24977.1"/>
    </source>
</evidence>
<accession>A0A166NGC0</accession>
<keyword evidence="2" id="KW-1185">Reference proteome</keyword>
<reference evidence="1 2" key="1">
    <citation type="journal article" date="2016" name="Mol. Biol. Evol.">
        <title>Comparative Genomics of Early-Diverging Mushroom-Forming Fungi Provides Insights into the Origins of Lignocellulose Decay Capabilities.</title>
        <authorList>
            <person name="Nagy L.G."/>
            <person name="Riley R."/>
            <person name="Tritt A."/>
            <person name="Adam C."/>
            <person name="Daum C."/>
            <person name="Floudas D."/>
            <person name="Sun H."/>
            <person name="Yadav J.S."/>
            <person name="Pangilinan J."/>
            <person name="Larsson K.H."/>
            <person name="Matsuura K."/>
            <person name="Barry K."/>
            <person name="Labutti K."/>
            <person name="Kuo R."/>
            <person name="Ohm R.A."/>
            <person name="Bhattacharya S.S."/>
            <person name="Shirouzu T."/>
            <person name="Yoshinaga Y."/>
            <person name="Martin F.M."/>
            <person name="Grigoriev I.V."/>
            <person name="Hibbett D.S."/>
        </authorList>
    </citation>
    <scope>NUCLEOTIDE SEQUENCE [LARGE SCALE GENOMIC DNA]</scope>
    <source>
        <strain evidence="1 2">CBS 109695</strain>
    </source>
</reference>
<dbReference type="Proteomes" id="UP000076532">
    <property type="component" value="Unassembled WGS sequence"/>
</dbReference>
<organism evidence="1 2">
    <name type="scientific">Athelia psychrophila</name>
    <dbReference type="NCBI Taxonomy" id="1759441"/>
    <lineage>
        <taxon>Eukaryota</taxon>
        <taxon>Fungi</taxon>
        <taxon>Dikarya</taxon>
        <taxon>Basidiomycota</taxon>
        <taxon>Agaricomycotina</taxon>
        <taxon>Agaricomycetes</taxon>
        <taxon>Agaricomycetidae</taxon>
        <taxon>Atheliales</taxon>
        <taxon>Atheliaceae</taxon>
        <taxon>Athelia</taxon>
    </lineage>
</organism>
<name>A0A166NGC0_9AGAM</name>
<dbReference type="EMBL" id="KV417523">
    <property type="protein sequence ID" value="KZP24977.1"/>
    <property type="molecule type" value="Genomic_DNA"/>
</dbReference>
<sequence length="150" mass="16705">MASVGAVIDIFQPVKLFFSTAGGYTPDTVSLTVVCLRSCKVALRVLRNKPANARVHRDSPAQNSPSDVASAVIDNRRSLDRRPLSAKKVPLFLVLDDDWAEVYQFDKFMDKDKNDRMTGNTTAGSPIIKTISMTRKARRFTIIRMITTSL</sequence>
<gene>
    <name evidence="1" type="ORF">FIBSPDRAFT_888428</name>
</gene>
<dbReference type="AlphaFoldDB" id="A0A166NGC0"/>
<proteinExistence type="predicted"/>
<evidence type="ECO:0000313" key="2">
    <source>
        <dbReference type="Proteomes" id="UP000076532"/>
    </source>
</evidence>